<dbReference type="Proteomes" id="UP000319040">
    <property type="component" value="Unassembled WGS sequence"/>
</dbReference>
<gene>
    <name evidence="2" type="ORF">SAMN06265379_101942</name>
</gene>
<sequence length="394" mass="43134">MNISNADNFGMISYAVGGVQKWQHGYNGKYGNGGFYLYNTSIGKYALLFSSTNNYLGLNGVTNPTEALDVNGNIKTNRLYLKAGNGIYSLHNNNYILNDHANGNITLNAAGGNLYLGYINTVKVLLRKGLYDSSGSYSIINENGFIYQAKSGVNNFINGNIGVGITTPDAKLHVAASNNDGISIGKIKDRLNWDGKGKQPGYHIRFKGYRDVSGNATGARISALRTNRCCNGLSQGMELVFYVSNGMATHSSGDVNLDEAMRINDNGNIGIGTTTPNHKLDVAGTVRAEEIIVEAKGQTADFVFEPDYQLRDLSDVEDFIRTHKHLPEIPSATQMEAQGVNLAEMNKLLLQKVEELTLCSIQQKKDRKELEEEVASMKQELQAIKELITNSNQK</sequence>
<keyword evidence="3" id="KW-1185">Reference proteome</keyword>
<evidence type="ECO:0000256" key="1">
    <source>
        <dbReference type="SAM" id="Coils"/>
    </source>
</evidence>
<dbReference type="AlphaFoldDB" id="A0A521BHT3"/>
<protein>
    <recommendedName>
        <fullName evidence="4">Chaperone of endosialidase</fullName>
    </recommendedName>
</protein>
<proteinExistence type="predicted"/>
<organism evidence="2 3">
    <name type="scientific">Saccharicrinis carchari</name>
    <dbReference type="NCBI Taxonomy" id="1168039"/>
    <lineage>
        <taxon>Bacteria</taxon>
        <taxon>Pseudomonadati</taxon>
        <taxon>Bacteroidota</taxon>
        <taxon>Bacteroidia</taxon>
        <taxon>Marinilabiliales</taxon>
        <taxon>Marinilabiliaceae</taxon>
        <taxon>Saccharicrinis</taxon>
    </lineage>
</organism>
<accession>A0A521BHT3</accession>
<evidence type="ECO:0000313" key="3">
    <source>
        <dbReference type="Proteomes" id="UP000319040"/>
    </source>
</evidence>
<name>A0A521BHT3_SACCC</name>
<feature type="coiled-coil region" evidence="1">
    <location>
        <begin position="360"/>
        <end position="394"/>
    </location>
</feature>
<reference evidence="2 3" key="1">
    <citation type="submission" date="2017-05" db="EMBL/GenBank/DDBJ databases">
        <authorList>
            <person name="Varghese N."/>
            <person name="Submissions S."/>
        </authorList>
    </citation>
    <scope>NUCLEOTIDE SEQUENCE [LARGE SCALE GENOMIC DNA]</scope>
    <source>
        <strain evidence="2 3">DSM 27040</strain>
    </source>
</reference>
<evidence type="ECO:0008006" key="4">
    <source>
        <dbReference type="Google" id="ProtNLM"/>
    </source>
</evidence>
<dbReference type="EMBL" id="FXTB01000001">
    <property type="protein sequence ID" value="SMO46599.1"/>
    <property type="molecule type" value="Genomic_DNA"/>
</dbReference>
<evidence type="ECO:0000313" key="2">
    <source>
        <dbReference type="EMBL" id="SMO46599.1"/>
    </source>
</evidence>
<keyword evidence="1" id="KW-0175">Coiled coil</keyword>